<dbReference type="InParanoid" id="A0A7X0JQU0"/>
<keyword evidence="2" id="KW-1003">Cell membrane</keyword>
<comment type="subcellular location">
    <subcellularLocation>
        <location evidence="1">Cell membrane</location>
        <topology evidence="1">Multi-pass membrane protein</topology>
    </subcellularLocation>
</comment>
<dbReference type="FunCoup" id="A0A7X0JQU0">
    <property type="interactions" value="222"/>
</dbReference>
<evidence type="ECO:0000259" key="8">
    <source>
        <dbReference type="Pfam" id="PF12704"/>
    </source>
</evidence>
<dbReference type="PANTHER" id="PTHR30572:SF15">
    <property type="entry name" value="ABC TRANSPORTER PERMEASE"/>
    <property type="match status" value="1"/>
</dbReference>
<keyword evidence="5 6" id="KW-0472">Membrane</keyword>
<comment type="caution">
    <text evidence="9">The sequence shown here is derived from an EMBL/GenBank/DDBJ whole genome shotgun (WGS) entry which is preliminary data.</text>
</comment>
<proteinExistence type="predicted"/>
<sequence>MALRDDFIDAVDQLWHHKLRTLLTLLGIIFGVGAVIAMISVGEGAEEEALRLIDSMGVRNLIVEEREIDDERLKELRKHSIGLSLGDVEAALDTMPFVVNYSAEKDLDVHTLFSPHAQGESKVQGVSESHFKLSRNGMLLGRWFTEDDSRRFAQVAVLSEEAAAQLFPQREAMGEVFKVNHVWLEVVGVLKNKQLSKDSFQGVELSVDGNVIYLPLSTIQKRFKHPVLSSELDRMKLELAPGISPTAAAKGLEHLLLKRHGQEKDFDVLVPAALLQQHKATQRIFNIIMSCVAGISLLVGGIGIMNIMLASILERTKEIGLLRAVGATQRDIRNQFIVESFAISALGGLLGIFLGFALAAIISVFSGWPVAWSPVAVLVSVVFCCGVGLLFGIYPAIKASRLDPITALQRE</sequence>
<dbReference type="GO" id="GO:0005886">
    <property type="term" value="C:plasma membrane"/>
    <property type="evidence" value="ECO:0007669"/>
    <property type="project" value="UniProtKB-SubCell"/>
</dbReference>
<evidence type="ECO:0000259" key="7">
    <source>
        <dbReference type="Pfam" id="PF02687"/>
    </source>
</evidence>
<dbReference type="PANTHER" id="PTHR30572">
    <property type="entry name" value="MEMBRANE COMPONENT OF TRANSPORTER-RELATED"/>
    <property type="match status" value="1"/>
</dbReference>
<dbReference type="AlphaFoldDB" id="A0A7X0JQU0"/>
<feature type="transmembrane region" description="Helical" evidence="6">
    <location>
        <begin position="340"/>
        <end position="365"/>
    </location>
</feature>
<evidence type="ECO:0000256" key="5">
    <source>
        <dbReference type="ARBA" id="ARBA00023136"/>
    </source>
</evidence>
<evidence type="ECO:0000313" key="10">
    <source>
        <dbReference type="Proteomes" id="UP000528457"/>
    </source>
</evidence>
<keyword evidence="4 6" id="KW-1133">Transmembrane helix</keyword>
<feature type="domain" description="MacB-like periplasmic core" evidence="8">
    <location>
        <begin position="21"/>
        <end position="254"/>
    </location>
</feature>
<name>A0A7X0JQU0_9GAMM</name>
<evidence type="ECO:0000313" key="9">
    <source>
        <dbReference type="EMBL" id="MBB6520602.1"/>
    </source>
</evidence>
<keyword evidence="3 6" id="KW-0812">Transmembrane</keyword>
<dbReference type="RefSeq" id="WP_166850773.1">
    <property type="nucleotide sequence ID" value="NZ_JAAONY010000001.1"/>
</dbReference>
<feature type="transmembrane region" description="Helical" evidence="6">
    <location>
        <begin position="371"/>
        <end position="394"/>
    </location>
</feature>
<feature type="transmembrane region" description="Helical" evidence="6">
    <location>
        <begin position="21"/>
        <end position="41"/>
    </location>
</feature>
<protein>
    <submittedName>
        <fullName evidence="9">Putative ABC transport system permease protein</fullName>
    </submittedName>
</protein>
<dbReference type="Pfam" id="PF12704">
    <property type="entry name" value="MacB_PCD"/>
    <property type="match status" value="1"/>
</dbReference>
<dbReference type="Pfam" id="PF02687">
    <property type="entry name" value="FtsX"/>
    <property type="match status" value="1"/>
</dbReference>
<evidence type="ECO:0000256" key="3">
    <source>
        <dbReference type="ARBA" id="ARBA00022692"/>
    </source>
</evidence>
<reference evidence="9 10" key="1">
    <citation type="submission" date="2020-08" db="EMBL/GenBank/DDBJ databases">
        <title>Genomic Encyclopedia of Type Strains, Phase IV (KMG-IV): sequencing the most valuable type-strain genomes for metagenomic binning, comparative biology and taxonomic classification.</title>
        <authorList>
            <person name="Goeker M."/>
        </authorList>
    </citation>
    <scope>NUCLEOTIDE SEQUENCE [LARGE SCALE GENOMIC DNA]</scope>
    <source>
        <strain evidence="9 10">DSM 22368</strain>
    </source>
</reference>
<accession>A0A7X0JQU0</accession>
<evidence type="ECO:0000256" key="4">
    <source>
        <dbReference type="ARBA" id="ARBA00022989"/>
    </source>
</evidence>
<organism evidence="9 10">
    <name type="scientific">Pseudoteredinibacter isoporae</name>
    <dbReference type="NCBI Taxonomy" id="570281"/>
    <lineage>
        <taxon>Bacteria</taxon>
        <taxon>Pseudomonadati</taxon>
        <taxon>Pseudomonadota</taxon>
        <taxon>Gammaproteobacteria</taxon>
        <taxon>Cellvibrionales</taxon>
        <taxon>Cellvibrionaceae</taxon>
        <taxon>Pseudoteredinibacter</taxon>
    </lineage>
</organism>
<dbReference type="InterPro" id="IPR050250">
    <property type="entry name" value="Macrolide_Exporter_MacB"/>
</dbReference>
<keyword evidence="10" id="KW-1185">Reference proteome</keyword>
<feature type="domain" description="ABC3 transporter permease C-terminal" evidence="7">
    <location>
        <begin position="291"/>
        <end position="404"/>
    </location>
</feature>
<dbReference type="InterPro" id="IPR003838">
    <property type="entry name" value="ABC3_permease_C"/>
</dbReference>
<evidence type="ECO:0000256" key="6">
    <source>
        <dbReference type="SAM" id="Phobius"/>
    </source>
</evidence>
<evidence type="ECO:0000256" key="2">
    <source>
        <dbReference type="ARBA" id="ARBA00022475"/>
    </source>
</evidence>
<dbReference type="Proteomes" id="UP000528457">
    <property type="component" value="Unassembled WGS sequence"/>
</dbReference>
<feature type="transmembrane region" description="Helical" evidence="6">
    <location>
        <begin position="287"/>
        <end position="313"/>
    </location>
</feature>
<dbReference type="EMBL" id="JACHHT010000001">
    <property type="protein sequence ID" value="MBB6520602.1"/>
    <property type="molecule type" value="Genomic_DNA"/>
</dbReference>
<dbReference type="GO" id="GO:0022857">
    <property type="term" value="F:transmembrane transporter activity"/>
    <property type="evidence" value="ECO:0007669"/>
    <property type="project" value="TreeGrafter"/>
</dbReference>
<gene>
    <name evidence="9" type="ORF">HNR48_000880</name>
</gene>
<dbReference type="InterPro" id="IPR025857">
    <property type="entry name" value="MacB_PCD"/>
</dbReference>
<evidence type="ECO:0000256" key="1">
    <source>
        <dbReference type="ARBA" id="ARBA00004651"/>
    </source>
</evidence>